<evidence type="ECO:0000313" key="11">
    <source>
        <dbReference type="Proteomes" id="UP000006843"/>
    </source>
</evidence>
<dbReference type="GO" id="GO:0006071">
    <property type="term" value="P:glycerol metabolic process"/>
    <property type="evidence" value="ECO:0007669"/>
    <property type="project" value="UniProtKB-KW"/>
</dbReference>
<evidence type="ECO:0000256" key="4">
    <source>
        <dbReference type="ARBA" id="ARBA00022798"/>
    </source>
</evidence>
<dbReference type="GO" id="GO:0004369">
    <property type="term" value="F:glycerol-3-phosphate oxidase activity"/>
    <property type="evidence" value="ECO:0007669"/>
    <property type="project" value="UniProtKB-EC"/>
</dbReference>
<keyword evidence="11" id="KW-1185">Reference proteome</keyword>
<evidence type="ECO:0000259" key="9">
    <source>
        <dbReference type="Pfam" id="PF16901"/>
    </source>
</evidence>
<dbReference type="HOGENOM" id="CLU_015740_5_1_6"/>
<dbReference type="EC" id="1.1.3.21" evidence="10"/>
<feature type="domain" description="Alpha-glycerophosphate oxidase C-terminal" evidence="9">
    <location>
        <begin position="435"/>
        <end position="503"/>
    </location>
</feature>
<evidence type="ECO:0000256" key="7">
    <source>
        <dbReference type="SAM" id="Phobius"/>
    </source>
</evidence>
<keyword evidence="7" id="KW-0812">Transmembrane</keyword>
<dbReference type="GO" id="GO:0046168">
    <property type="term" value="P:glycerol-3-phosphate catabolic process"/>
    <property type="evidence" value="ECO:0007669"/>
    <property type="project" value="TreeGrafter"/>
</dbReference>
<dbReference type="Gene3D" id="1.10.8.870">
    <property type="entry name" value="Alpha-glycerophosphate oxidase, cap domain"/>
    <property type="match status" value="1"/>
</dbReference>
<dbReference type="PATRIC" id="fig|326442.8.peg.3453"/>
<dbReference type="BioCyc" id="PHAL326442:PSHA_RS17465-MONOMER"/>
<dbReference type="PRINTS" id="PR01001">
    <property type="entry name" value="FADG3PDH"/>
</dbReference>
<protein>
    <submittedName>
        <fullName evidence="10">Oxygen-dependent membrane associated glycerol-3-phosphate dehydrogenase</fullName>
        <ecNumber evidence="10">1.1.3.21</ecNumber>
    </submittedName>
</protein>
<feature type="transmembrane region" description="Helical" evidence="7">
    <location>
        <begin position="108"/>
        <end position="125"/>
    </location>
</feature>
<keyword evidence="5" id="KW-0274">FAD</keyword>
<keyword evidence="7" id="KW-0472">Membrane</keyword>
<sequence length="538" mass="60973">MSQLRKNNIKKLPQDIFDVLIIGGGINGAVSAAALAAKGAKVALIDKGDFAGFTSSNSSNLAWGGIKYLESHEYNLVNKLCKSRNHLMRSYPSTVKEIRFFTSIQKGFRFPAFFVYLGTIVYWFMGRFFTQSPRYLNAKKIKSLEPVVNTTNVEAGFEYSDSFLLDNDARFVFNFIRSSMSHGCIGANYVSAQGSNRTGDIWTTNAMDEITKEQFSIRSKVIINAAGPFVDPINITNSQTTAHHHLFSKGIHLIVDKITSSNKVLTFFADDGRLFFVIPMGPKTCIGTTDTQVESPHSHVTDEDRKFVLDNANKLLELDKQLTKDDIIAERCGVRPLAIKKDGNGKADWVQLSRKHAIDTNYEKKYLSIFGGKLTDCINVGDEVAELIKKLGINLPYEDYKWYGEPDDTVKNEFMHRAKLMNLDGLTPKTSTEVLSKRFWRRYGRNAINMLEKIREVPEKAELLIKNSEYLRVEIEHAAEREMVTKLSDFLRRRSKISLVVRKEDILSDPGLQEVCHILFGEENAQARLQEYIEEISQ</sequence>
<keyword evidence="3" id="KW-0285">Flavoprotein</keyword>
<comment type="cofactor">
    <cofactor evidence="1">
        <name>FAD</name>
        <dbReference type="ChEBI" id="CHEBI:57692"/>
    </cofactor>
</comment>
<proteinExistence type="inferred from homology"/>
<evidence type="ECO:0000256" key="5">
    <source>
        <dbReference type="ARBA" id="ARBA00022827"/>
    </source>
</evidence>
<comment type="similarity">
    <text evidence="2">Belongs to the FAD-dependent glycerol-3-phosphate dehydrogenase family.</text>
</comment>
<evidence type="ECO:0000256" key="3">
    <source>
        <dbReference type="ARBA" id="ARBA00022630"/>
    </source>
</evidence>
<dbReference type="InterPro" id="IPR038299">
    <property type="entry name" value="DAO_C_sf"/>
</dbReference>
<dbReference type="InterPro" id="IPR006076">
    <property type="entry name" value="FAD-dep_OxRdtase"/>
</dbReference>
<accession>Q3ICJ7</accession>
<evidence type="ECO:0000256" key="6">
    <source>
        <dbReference type="ARBA" id="ARBA00023002"/>
    </source>
</evidence>
<dbReference type="Gene3D" id="3.30.9.10">
    <property type="entry name" value="D-Amino Acid Oxidase, subunit A, domain 2"/>
    <property type="match status" value="1"/>
</dbReference>
<name>Q3ICJ7_PSET1</name>
<dbReference type="AlphaFoldDB" id="Q3ICJ7"/>
<dbReference type="InterPro" id="IPR031656">
    <property type="entry name" value="DAO_C"/>
</dbReference>
<organism evidence="10 11">
    <name type="scientific">Pseudoalteromonas translucida (strain TAC 125)</name>
    <dbReference type="NCBI Taxonomy" id="326442"/>
    <lineage>
        <taxon>Bacteria</taxon>
        <taxon>Pseudomonadati</taxon>
        <taxon>Pseudomonadota</taxon>
        <taxon>Gammaproteobacteria</taxon>
        <taxon>Alteromonadales</taxon>
        <taxon>Pseudoalteromonadaceae</taxon>
        <taxon>Pseudoalteromonas</taxon>
    </lineage>
</organism>
<reference evidence="10 11" key="1">
    <citation type="journal article" date="2005" name="Genome Res.">
        <title>Coping with cold: the genome of the versatile marine Antarctica bacterium Pseudoalteromonas haloplanktis TAC125.</title>
        <authorList>
            <person name="Medigue C."/>
            <person name="Krin E."/>
            <person name="Pascal G."/>
            <person name="Barbe V."/>
            <person name="Bernsel A."/>
            <person name="Bertin P."/>
            <person name="Cheung F."/>
            <person name="Cruveiller S."/>
            <person name="Damico S."/>
            <person name="Duilio A."/>
            <person name="Fang G."/>
            <person name="Feller G."/>
            <person name="Mangenot S."/>
            <person name="Marino G."/>
            <person name="Nilsson J."/>
            <person name="Parilli E."/>
            <person name="Rocha E."/>
            <person name="Rouy Z."/>
            <person name="Sekowska A."/>
            <person name="Tutino M.L."/>
            <person name="Vallenet D."/>
            <person name="von Heijne G."/>
            <person name="Danchin A."/>
        </authorList>
    </citation>
    <scope>NUCLEOTIDE SEQUENCE [LARGE SCALE GENOMIC DNA]</scope>
    <source>
        <strain evidence="11">TAC 125</strain>
    </source>
</reference>
<keyword evidence="4" id="KW-0319">Glycerol metabolism</keyword>
<dbReference type="GO" id="GO:0004368">
    <property type="term" value="F:glycerol-3-phosphate dehydrogenase (quinone) activity"/>
    <property type="evidence" value="ECO:0007669"/>
    <property type="project" value="InterPro"/>
</dbReference>
<evidence type="ECO:0000313" key="10">
    <source>
        <dbReference type="EMBL" id="CAI89583.1"/>
    </source>
</evidence>
<dbReference type="InterPro" id="IPR036188">
    <property type="entry name" value="FAD/NAD-bd_sf"/>
</dbReference>
<dbReference type="Proteomes" id="UP000006843">
    <property type="component" value="Chromosome II"/>
</dbReference>
<dbReference type="PANTHER" id="PTHR11985:SF35">
    <property type="entry name" value="ANAEROBIC GLYCEROL-3-PHOSPHATE DEHYDROGENASE SUBUNIT A"/>
    <property type="match status" value="1"/>
</dbReference>
<dbReference type="PANTHER" id="PTHR11985">
    <property type="entry name" value="GLYCEROL-3-PHOSPHATE DEHYDROGENASE"/>
    <property type="match status" value="1"/>
</dbReference>
<dbReference type="EMBL" id="CR954247">
    <property type="protein sequence ID" value="CAI89583.1"/>
    <property type="molecule type" value="Genomic_DNA"/>
</dbReference>
<dbReference type="SUPFAM" id="SSF51905">
    <property type="entry name" value="FAD/NAD(P)-binding domain"/>
    <property type="match status" value="1"/>
</dbReference>
<dbReference type="KEGG" id="pha:PSHAb0547"/>
<dbReference type="Pfam" id="PF01266">
    <property type="entry name" value="DAO"/>
    <property type="match status" value="1"/>
</dbReference>
<gene>
    <name evidence="10" type="primary">glpD</name>
    <name evidence="10" type="ordered locus">PSHAb0547</name>
</gene>
<evidence type="ECO:0000259" key="8">
    <source>
        <dbReference type="Pfam" id="PF01266"/>
    </source>
</evidence>
<feature type="domain" description="FAD dependent oxidoreductase" evidence="8">
    <location>
        <begin position="18"/>
        <end position="344"/>
    </location>
</feature>
<keyword evidence="6 10" id="KW-0560">Oxidoreductase</keyword>
<dbReference type="STRING" id="326442.PSHAb0547"/>
<dbReference type="Pfam" id="PF16901">
    <property type="entry name" value="DAO_C"/>
    <property type="match status" value="1"/>
</dbReference>
<dbReference type="Gene3D" id="3.50.50.60">
    <property type="entry name" value="FAD/NAD(P)-binding domain"/>
    <property type="match status" value="1"/>
</dbReference>
<dbReference type="eggNOG" id="COG0578">
    <property type="taxonomic scope" value="Bacteria"/>
</dbReference>
<dbReference type="InterPro" id="IPR000447">
    <property type="entry name" value="G3P_DH_FAD-dep"/>
</dbReference>
<evidence type="ECO:0000256" key="2">
    <source>
        <dbReference type="ARBA" id="ARBA00007330"/>
    </source>
</evidence>
<evidence type="ECO:0000256" key="1">
    <source>
        <dbReference type="ARBA" id="ARBA00001974"/>
    </source>
</evidence>
<keyword evidence="7" id="KW-1133">Transmembrane helix</keyword>